<dbReference type="SUPFAM" id="SSF53448">
    <property type="entry name" value="Nucleotide-diphospho-sugar transferases"/>
    <property type="match status" value="2"/>
</dbReference>
<evidence type="ECO:0000256" key="1">
    <source>
        <dbReference type="SAM" id="Coils"/>
    </source>
</evidence>
<feature type="domain" description="Glycosyltransferase 2-like" evidence="3">
    <location>
        <begin position="182"/>
        <end position="317"/>
    </location>
</feature>
<dbReference type="CDD" id="cd04186">
    <property type="entry name" value="GT_2_like_c"/>
    <property type="match status" value="1"/>
</dbReference>
<dbReference type="Gene3D" id="3.90.550.10">
    <property type="entry name" value="Spore Coat Polysaccharide Biosynthesis Protein SpsA, Chain A"/>
    <property type="match status" value="2"/>
</dbReference>
<feature type="domain" description="Glycosyltransferase 2-like" evidence="3">
    <location>
        <begin position="442"/>
        <end position="619"/>
    </location>
</feature>
<keyword evidence="4" id="KW-0808">Transferase</keyword>
<dbReference type="GO" id="GO:0016757">
    <property type="term" value="F:glycosyltransferase activity"/>
    <property type="evidence" value="ECO:0007669"/>
    <property type="project" value="UniProtKB-KW"/>
</dbReference>
<sequence>MQTPSDSPNTGRETASAGPVTVGSQHADARIAELEASVADLQRKLATAETRAQLSASKQSIIEQLSADLAAVHASASWRITAPLRAGVNVVRRAVHSIRSLSAHLRARGGLVTALRHIYAIWRKEGVQGIRRRANRILARNTFEDSPEVYARWIEQYDTIDEGKRVALRTAVAELAHRPLISIVVPTYNSDITLLNEMIESVRAQIYPHWELCIADDASTIDAVRTALADHASRDARIKVVLRDRNGHIAEASNSALACASGEYVALLDHDDVLPEHALYMVAKAINEHPSARLFYSDEDKLTPEGQRITPYFKSDWNPELFLTQNLFSHLGVYETALIREVGGFRKGFEGSQDHDLAMRCIEKAGHDAVHHIPHILYHWRIVPGSTAASGAEKPYALTAGIRAVEAHLQRIGVKATVSQAASDIGLIRVRYAMPTPAPLVSIVIPTRDGVELLRQCVESIFDRSTYPNFEIVIVDNGSVKPETLAYFDSLRMRPNVRVLRDDRPFNFSALNNVAVNQSHGEYVCLLNNDIEVITPGWLEEMVSLAAQPGNGAIGACLWYPNDTLQHGGVMLGVGGVAGHIHARLPRGAFGYFGRAVSTQNVSAVTAACLLIRRSIYDEVHGLDEELAVAFNDVDFCIRVRNAGYRNVWTPHAELYHHESATRGTDLSPEKAQRFRQEILFMEQRWGTALFNDPAYNPNLTLDASKHAFALADEPRIGQFD</sequence>
<gene>
    <name evidence="4" type="ORF">EGT41_07815</name>
</gene>
<comment type="caution">
    <text evidence="4">The sequence shown here is derived from an EMBL/GenBank/DDBJ whole genome shotgun (WGS) entry which is preliminary data.</text>
</comment>
<dbReference type="EMBL" id="RKIO01000002">
    <property type="protein sequence ID" value="RSC13257.1"/>
    <property type="molecule type" value="Genomic_DNA"/>
</dbReference>
<evidence type="ECO:0000313" key="4">
    <source>
        <dbReference type="EMBL" id="RSC13257.1"/>
    </source>
</evidence>
<dbReference type="CDD" id="cd04184">
    <property type="entry name" value="GT2_RfbC_Mx_like"/>
    <property type="match status" value="1"/>
</dbReference>
<feature type="compositionally biased region" description="Polar residues" evidence="2">
    <location>
        <begin position="1"/>
        <end position="13"/>
    </location>
</feature>
<dbReference type="Proteomes" id="UP000272140">
    <property type="component" value="Unassembled WGS sequence"/>
</dbReference>
<accession>A0A3R9BM83</accession>
<feature type="coiled-coil region" evidence="1">
    <location>
        <begin position="24"/>
        <end position="51"/>
    </location>
</feature>
<evidence type="ECO:0000259" key="3">
    <source>
        <dbReference type="Pfam" id="PF00535"/>
    </source>
</evidence>
<protein>
    <submittedName>
        <fullName evidence="4">Glycosyltransferase family 2 protein</fullName>
    </submittedName>
</protein>
<organism evidence="4 5">
    <name type="scientific">Burkholderia cenocepacia</name>
    <dbReference type="NCBI Taxonomy" id="95486"/>
    <lineage>
        <taxon>Bacteria</taxon>
        <taxon>Pseudomonadati</taxon>
        <taxon>Pseudomonadota</taxon>
        <taxon>Betaproteobacteria</taxon>
        <taxon>Burkholderiales</taxon>
        <taxon>Burkholderiaceae</taxon>
        <taxon>Burkholderia</taxon>
        <taxon>Burkholderia cepacia complex</taxon>
    </lineage>
</organism>
<dbReference type="RefSeq" id="WP_125380780.1">
    <property type="nucleotide sequence ID" value="NZ_RKIO01000002.1"/>
</dbReference>
<feature type="region of interest" description="Disordered" evidence="2">
    <location>
        <begin position="1"/>
        <end position="24"/>
    </location>
</feature>
<evidence type="ECO:0000256" key="2">
    <source>
        <dbReference type="SAM" id="MobiDB-lite"/>
    </source>
</evidence>
<dbReference type="InterPro" id="IPR029044">
    <property type="entry name" value="Nucleotide-diphossugar_trans"/>
</dbReference>
<dbReference type="PANTHER" id="PTHR43179">
    <property type="entry name" value="RHAMNOSYLTRANSFERASE WBBL"/>
    <property type="match status" value="1"/>
</dbReference>
<dbReference type="AlphaFoldDB" id="A0A3R9BM83"/>
<proteinExistence type="predicted"/>
<evidence type="ECO:0000313" key="5">
    <source>
        <dbReference type="Proteomes" id="UP000272140"/>
    </source>
</evidence>
<reference evidence="5" key="1">
    <citation type="submission" date="2018-11" db="EMBL/GenBank/DDBJ databases">
        <title>FDA dAtabase for Regulatory Grade micrObial Sequences (FDA-ARGOS): Supporting development and validation of Infectious Disease Dx tests.</title>
        <authorList>
            <person name="Goldberg B."/>
            <person name="Campos J."/>
            <person name="Tallon L."/>
            <person name="Sadzewicz L."/>
            <person name="Zhao X."/>
            <person name="Vavikolanu K."/>
            <person name="Mehta A."/>
            <person name="Aluvathingal J."/>
            <person name="Nadendla S."/>
            <person name="Geyer C."/>
            <person name="Nandy P."/>
            <person name="Yan Y."/>
            <person name="Sichtig H."/>
        </authorList>
    </citation>
    <scope>NUCLEOTIDE SEQUENCE [LARGE SCALE GENOMIC DNA]</scope>
    <source>
        <strain evidence="5">FDAARGOS_544</strain>
    </source>
</reference>
<dbReference type="Pfam" id="PF00535">
    <property type="entry name" value="Glycos_transf_2"/>
    <property type="match status" value="2"/>
</dbReference>
<name>A0A3R9BM83_9BURK</name>
<keyword evidence="1" id="KW-0175">Coiled coil</keyword>
<dbReference type="InterPro" id="IPR001173">
    <property type="entry name" value="Glyco_trans_2-like"/>
</dbReference>
<dbReference type="PANTHER" id="PTHR43179:SF7">
    <property type="entry name" value="RHAMNOSYLTRANSFERASE WBBL"/>
    <property type="match status" value="1"/>
</dbReference>